<accession>A0ACC3ZLC9</accession>
<dbReference type="EMBL" id="VUJX02000001">
    <property type="protein sequence ID" value="KAL0944954.1"/>
    <property type="molecule type" value="Genomic_DNA"/>
</dbReference>
<evidence type="ECO:0000313" key="2">
    <source>
        <dbReference type="Proteomes" id="UP000805649"/>
    </source>
</evidence>
<reference evidence="1 2" key="1">
    <citation type="journal article" date="2020" name="Phytopathology">
        <title>Genome Sequence Resources of Colletotrichum truncatum, C. plurivorum, C. musicola, and C. sojae: Four Species Pathogenic to Soybean (Glycine max).</title>
        <authorList>
            <person name="Rogerio F."/>
            <person name="Boufleur T.R."/>
            <person name="Ciampi-Guillardi M."/>
            <person name="Sukno S.A."/>
            <person name="Thon M.R."/>
            <person name="Massola Junior N.S."/>
            <person name="Baroncelli R."/>
        </authorList>
    </citation>
    <scope>NUCLEOTIDE SEQUENCE [LARGE SCALE GENOMIC DNA]</scope>
    <source>
        <strain evidence="1 2">CMES1059</strain>
    </source>
</reference>
<dbReference type="Proteomes" id="UP000805649">
    <property type="component" value="Unassembled WGS sequence"/>
</dbReference>
<comment type="caution">
    <text evidence="1">The sequence shown here is derived from an EMBL/GenBank/DDBJ whole genome shotgun (WGS) entry which is preliminary data.</text>
</comment>
<keyword evidence="2" id="KW-1185">Reference proteome</keyword>
<evidence type="ECO:0000313" key="1">
    <source>
        <dbReference type="EMBL" id="KAL0944954.1"/>
    </source>
</evidence>
<protein>
    <submittedName>
        <fullName evidence="1">Uncharacterized protein</fullName>
    </submittedName>
</protein>
<organism evidence="1 2">
    <name type="scientific">Colletotrichum truncatum</name>
    <name type="common">Anthracnose fungus</name>
    <name type="synonym">Colletotrichum capsici</name>
    <dbReference type="NCBI Taxonomy" id="5467"/>
    <lineage>
        <taxon>Eukaryota</taxon>
        <taxon>Fungi</taxon>
        <taxon>Dikarya</taxon>
        <taxon>Ascomycota</taxon>
        <taxon>Pezizomycotina</taxon>
        <taxon>Sordariomycetes</taxon>
        <taxon>Hypocreomycetidae</taxon>
        <taxon>Glomerellales</taxon>
        <taxon>Glomerellaceae</taxon>
        <taxon>Colletotrichum</taxon>
        <taxon>Colletotrichum truncatum species complex</taxon>
    </lineage>
</organism>
<sequence>MSHEYNKELRPLGLLERYSTARSHLGIYNNVCVTAVYKYDNSGNLRQKLCKAVDFLLGQHPILSATPVDIHTESPRFVLLPSIDFGRLVTLRETTTPIASSEFELELEALLETQHNKPFKHDENLSPFWRLEVWDNRAISQSFLVCLCFHHSLMDTKSALVFHEDLQQALNQTLPKASQQSELLPSLESVYHLPISEAFKETVAQNDLPANIWSGAPQRVPVQTRIRLFWVSEKVGDTFRRRCKREGASLTAGIMALLAATFFKVLPEQYDTLQGDCAVSLRHLLPPPIDDRSLGCYVGSFSEKYSRKCESVWSDARRTKETIDEVGNRKGADMPVGYLQHVSEDISGWLSVKVGKKRAAAWELSNVGVVSEAQSDGPIELERVLFSQSASACSGAVKVSVVTGRDKRPGFCFSWQEGIVQEDLAEEIVSSFRELLESVDV</sequence>
<name>A0ACC3ZLC9_COLTU</name>
<gene>
    <name evidence="1" type="ORF">CTRU02_202841</name>
</gene>
<proteinExistence type="predicted"/>